<reference evidence="2 3" key="1">
    <citation type="submission" date="2024-04" db="EMBL/GenBank/DDBJ databases">
        <title>genome sequences of Mucor flavus KT1a and Helicostylum pulchrum KT1b strains isolation_sourced from the surface of a dry-aged beef.</title>
        <authorList>
            <person name="Toyotome T."/>
            <person name="Hosono M."/>
            <person name="Torimaru M."/>
            <person name="Fukuda K."/>
            <person name="Mikami N."/>
        </authorList>
    </citation>
    <scope>NUCLEOTIDE SEQUENCE [LARGE SCALE GENOMIC DNA]</scope>
    <source>
        <strain evidence="2 3">KT1b</strain>
    </source>
</reference>
<protein>
    <submittedName>
        <fullName evidence="2">Uncharacterized protein</fullName>
    </submittedName>
</protein>
<organism evidence="2 3">
    <name type="scientific">Helicostylum pulchrum</name>
    <dbReference type="NCBI Taxonomy" id="562976"/>
    <lineage>
        <taxon>Eukaryota</taxon>
        <taxon>Fungi</taxon>
        <taxon>Fungi incertae sedis</taxon>
        <taxon>Mucoromycota</taxon>
        <taxon>Mucoromycotina</taxon>
        <taxon>Mucoromycetes</taxon>
        <taxon>Mucorales</taxon>
        <taxon>Mucorineae</taxon>
        <taxon>Mucoraceae</taxon>
        <taxon>Helicostylum</taxon>
    </lineage>
</organism>
<proteinExistence type="predicted"/>
<dbReference type="EMBL" id="BAABUJ010000005">
    <property type="protein sequence ID" value="GAA5795844.1"/>
    <property type="molecule type" value="Genomic_DNA"/>
</dbReference>
<accession>A0ABP9XM70</accession>
<evidence type="ECO:0000256" key="1">
    <source>
        <dbReference type="SAM" id="MobiDB-lite"/>
    </source>
</evidence>
<evidence type="ECO:0000313" key="2">
    <source>
        <dbReference type="EMBL" id="GAA5795844.1"/>
    </source>
</evidence>
<feature type="compositionally biased region" description="Basic residues" evidence="1">
    <location>
        <begin position="99"/>
        <end position="110"/>
    </location>
</feature>
<keyword evidence="3" id="KW-1185">Reference proteome</keyword>
<feature type="region of interest" description="Disordered" evidence="1">
    <location>
        <begin position="56"/>
        <end position="110"/>
    </location>
</feature>
<comment type="caution">
    <text evidence="2">The sequence shown here is derived from an EMBL/GenBank/DDBJ whole genome shotgun (WGS) entry which is preliminary data.</text>
</comment>
<dbReference type="Proteomes" id="UP001476247">
    <property type="component" value="Unassembled WGS sequence"/>
</dbReference>
<gene>
    <name evidence="2" type="ORF">HPULCUR_001206</name>
</gene>
<feature type="compositionally biased region" description="Basic and acidic residues" evidence="1">
    <location>
        <begin position="59"/>
        <end position="70"/>
    </location>
</feature>
<name>A0ABP9XM70_9FUNG</name>
<sequence>MHTISNASLSRRALLNSLSFVDVPVGRREPTSPHRDVYLQRRSLLMIDADEQAASVVKEQQEQQQRREIPVSRYSYRQVSTRAKEASKPTQPEQAQKKYIQRKKTYHSQT</sequence>
<evidence type="ECO:0000313" key="3">
    <source>
        <dbReference type="Proteomes" id="UP001476247"/>
    </source>
</evidence>